<comment type="subcellular location">
    <subcellularLocation>
        <location evidence="1">Cytoplasm</location>
        <location evidence="1">Myofibril</location>
    </subcellularLocation>
</comment>
<comment type="caution">
    <text evidence="14">The sequence shown here is derived from an EMBL/GenBank/DDBJ whole genome shotgun (WGS) entry which is preliminary data.</text>
</comment>
<evidence type="ECO:0000313" key="14">
    <source>
        <dbReference type="EMBL" id="KAL2718552.1"/>
    </source>
</evidence>
<keyword evidence="5" id="KW-0963">Cytoplasm</keyword>
<evidence type="ECO:0000256" key="12">
    <source>
        <dbReference type="SAM" id="MobiDB-lite"/>
    </source>
</evidence>
<dbReference type="InterPro" id="IPR002928">
    <property type="entry name" value="Myosin_tail"/>
</dbReference>
<evidence type="ECO:0000256" key="11">
    <source>
        <dbReference type="SAM" id="Coils"/>
    </source>
</evidence>
<keyword evidence="8" id="KW-0505">Motor protein</keyword>
<sequence>MMSSAVAKTSKYTYRSTGGAGSADVSIEYSADLSALSRLEDKIRLLQDDLESERELRQRIERERADLSVQVIQLSERLEEAEGGAESQFEINKKRDTELAKLRKLLEDVHLESEETAHLLRKKHQEVVVDFQDQIDQLSKARARADKEKSKFQQEVYELLAQLDNVTKEKLMSFKTVEKLEVHISELNVKIEELNRTIVDITSHKTRLSQENIELTKEVQDLKVNIENVTYLKTQIVGQLEDARRRLEDEERRRSLVEASLHQVEVELESVRVQLEEESEARLDIERQLVKSNGEVSVWRSKYETEANARAEEVEELRRKYAVRIQEQEEQIETLLVKINNLEKQKSRLQSEVEVLIIDLEKANGTARELQKRVEHLEKIQIELKSRLDETVAMYEQSQRDLRNKQQELQRTNVELDKTREIKEQLARENKKLGDDLSDAKNQLADMNRRLHELELELRRLENEREELAAAYKEAEAGRKIEEQRSQRLSAELSQLRHEYERRIAEKDEEIEIIRLEKTVHASRVTQDILNRVSPYWITEYPKQEKVPRDVQLKALAAIEMQALKEIQMLKEVQENLDHGKSLRGKSARAIEIQLRTEALKNLSKSQELADIRKYQTETGHAYWEGRDRSKLMEQRAKLILDEARLTEPLDILSKELRGYEKRSSDYFLDKSKQTSIEIEQLNARVVEAETKLKTEVQRVKKKLQIQITELELSLDVANKNNIDLQKTIKKQSLTLTELQAHYDEVQRQLQVTLDQLGISQRRLQSLTAELEEVRGNYESALRAKRTVEQQYEESVSRINELTTINVNIASSKAKLEQELTTLAGDYEEVTKELRVSDERYQRVQNELKHTVEILHEEQERIVKIEAIKKSLEIEVKNLSVRLEEVEANAIVGGKRIISKLEARIRDLELELDEEKRRHSETVKILRKKERNIKEVMIQVEEDSKNIALLQESLDKANQKVCIYKRQLQEQEGMSQQSVTRVRRFQRELEAAEDRADTAESNLTLIRAKHRSFVTTSTVPGSQVYLVQETRQELHHFNPTTIKQ</sequence>
<feature type="domain" description="Myosin tail" evidence="13">
    <location>
        <begin position="670"/>
        <end position="1009"/>
    </location>
</feature>
<dbReference type="GO" id="GO:0030239">
    <property type="term" value="P:myofibril assembly"/>
    <property type="evidence" value="ECO:0007669"/>
    <property type="project" value="UniProtKB-ARBA"/>
</dbReference>
<dbReference type="GO" id="GO:0032982">
    <property type="term" value="C:myosin filament"/>
    <property type="evidence" value="ECO:0007669"/>
    <property type="project" value="UniProtKB-KW"/>
</dbReference>
<evidence type="ECO:0000256" key="4">
    <source>
        <dbReference type="ARBA" id="ARBA00022433"/>
    </source>
</evidence>
<evidence type="ECO:0000256" key="7">
    <source>
        <dbReference type="ARBA" id="ARBA00023123"/>
    </source>
</evidence>
<reference evidence="14 15" key="1">
    <citation type="journal article" date="2024" name="Ann. Entomol. Soc. Am.">
        <title>Genomic analyses of the southern and eastern yellowjacket wasps (Hymenoptera: Vespidae) reveal evolutionary signatures of social life.</title>
        <authorList>
            <person name="Catto M.A."/>
            <person name="Caine P.B."/>
            <person name="Orr S.E."/>
            <person name="Hunt B.G."/>
            <person name="Goodisman M.A.D."/>
        </authorList>
    </citation>
    <scope>NUCLEOTIDE SEQUENCE [LARGE SCALE GENOMIC DNA]</scope>
    <source>
        <strain evidence="14">233</strain>
        <tissue evidence="14">Head and thorax</tissue>
    </source>
</reference>
<dbReference type="PANTHER" id="PTHR46349:SF6">
    <property type="entry name" value="MYOSIN-6-LIKE"/>
    <property type="match status" value="1"/>
</dbReference>
<dbReference type="FunFam" id="1.20.5.340:FF:000035">
    <property type="entry name" value="Paramyosin, long form"/>
    <property type="match status" value="1"/>
</dbReference>
<proteinExistence type="inferred from homology"/>
<keyword evidence="6 11" id="KW-0175">Coiled coil</keyword>
<evidence type="ECO:0000256" key="8">
    <source>
        <dbReference type="ARBA" id="ARBA00023175"/>
    </source>
</evidence>
<keyword evidence="7" id="KW-0518">Myosin</keyword>
<dbReference type="EMBL" id="JAUDFV010000152">
    <property type="protein sequence ID" value="KAL2718552.1"/>
    <property type="molecule type" value="Genomic_DNA"/>
</dbReference>
<feature type="coiled-coil region" evidence="11">
    <location>
        <begin position="121"/>
        <end position="517"/>
    </location>
</feature>
<dbReference type="GO" id="GO:0016459">
    <property type="term" value="C:myosin complex"/>
    <property type="evidence" value="ECO:0007669"/>
    <property type="project" value="UniProtKB-KW"/>
</dbReference>
<feature type="coiled-coil region" evidence="11">
    <location>
        <begin position="672"/>
        <end position="1009"/>
    </location>
</feature>
<feature type="region of interest" description="Disordered" evidence="12">
    <location>
        <begin position="1"/>
        <end position="21"/>
    </location>
</feature>
<evidence type="ECO:0000256" key="3">
    <source>
        <dbReference type="ARBA" id="ARBA00018623"/>
    </source>
</evidence>
<dbReference type="Proteomes" id="UP001607302">
    <property type="component" value="Unassembled WGS sequence"/>
</dbReference>
<comment type="similarity">
    <text evidence="2">Belongs to the paramyosin family.</text>
</comment>
<feature type="compositionally biased region" description="Polar residues" evidence="12">
    <location>
        <begin position="1"/>
        <end position="16"/>
    </location>
</feature>
<evidence type="ECO:0000313" key="15">
    <source>
        <dbReference type="Proteomes" id="UP001607302"/>
    </source>
</evidence>
<keyword evidence="4" id="KW-0787">Thick filament</keyword>
<feature type="coiled-coil region" evidence="11">
    <location>
        <begin position="36"/>
        <end position="77"/>
    </location>
</feature>
<feature type="domain" description="Myosin tail" evidence="13">
    <location>
        <begin position="37"/>
        <end position="512"/>
    </location>
</feature>
<comment type="function">
    <text evidence="10">Paramyosin is a major structural component of many thick filaments isolated from invertebrate muscles.</text>
</comment>
<evidence type="ECO:0000256" key="5">
    <source>
        <dbReference type="ARBA" id="ARBA00022490"/>
    </source>
</evidence>
<evidence type="ECO:0000256" key="9">
    <source>
        <dbReference type="ARBA" id="ARBA00023179"/>
    </source>
</evidence>
<dbReference type="PANTHER" id="PTHR46349">
    <property type="entry name" value="CINGULIN-LIKE PROTEIN 1-RELATED"/>
    <property type="match status" value="1"/>
</dbReference>
<protein>
    <recommendedName>
        <fullName evidence="3">Paramyosin</fullName>
    </recommendedName>
</protein>
<dbReference type="AlphaFoldDB" id="A0ABD2AE00"/>
<dbReference type="GO" id="GO:0030016">
    <property type="term" value="C:myofibril"/>
    <property type="evidence" value="ECO:0007669"/>
    <property type="project" value="UniProtKB-SubCell"/>
</dbReference>
<keyword evidence="9" id="KW-0514">Muscle protein</keyword>
<evidence type="ECO:0000256" key="1">
    <source>
        <dbReference type="ARBA" id="ARBA00004657"/>
    </source>
</evidence>
<evidence type="ECO:0000259" key="13">
    <source>
        <dbReference type="Pfam" id="PF01576"/>
    </source>
</evidence>
<keyword evidence="15" id="KW-1185">Reference proteome</keyword>
<dbReference type="Gene3D" id="1.20.5.340">
    <property type="match status" value="1"/>
</dbReference>
<accession>A0ABD2AE00</accession>
<organism evidence="14 15">
    <name type="scientific">Vespula squamosa</name>
    <name type="common">Southern yellow jacket</name>
    <name type="synonym">Wasp</name>
    <dbReference type="NCBI Taxonomy" id="30214"/>
    <lineage>
        <taxon>Eukaryota</taxon>
        <taxon>Metazoa</taxon>
        <taxon>Ecdysozoa</taxon>
        <taxon>Arthropoda</taxon>
        <taxon>Hexapoda</taxon>
        <taxon>Insecta</taxon>
        <taxon>Pterygota</taxon>
        <taxon>Neoptera</taxon>
        <taxon>Endopterygota</taxon>
        <taxon>Hymenoptera</taxon>
        <taxon>Apocrita</taxon>
        <taxon>Aculeata</taxon>
        <taxon>Vespoidea</taxon>
        <taxon>Vespidae</taxon>
        <taxon>Vespinae</taxon>
        <taxon>Vespula</taxon>
    </lineage>
</organism>
<dbReference type="Gene3D" id="1.20.5.1160">
    <property type="entry name" value="Vasodilator-stimulated phosphoprotein"/>
    <property type="match status" value="1"/>
</dbReference>
<name>A0ABD2AE00_VESSQ</name>
<dbReference type="Pfam" id="PF01576">
    <property type="entry name" value="Myosin_tail_1"/>
    <property type="match status" value="2"/>
</dbReference>
<evidence type="ECO:0000256" key="6">
    <source>
        <dbReference type="ARBA" id="ARBA00023054"/>
    </source>
</evidence>
<dbReference type="SUPFAM" id="SSF57997">
    <property type="entry name" value="Tropomyosin"/>
    <property type="match status" value="1"/>
</dbReference>
<dbReference type="SUPFAM" id="SSF90257">
    <property type="entry name" value="Myosin rod fragments"/>
    <property type="match status" value="2"/>
</dbReference>
<gene>
    <name evidence="14" type="ORF">V1478_012428</name>
</gene>
<evidence type="ECO:0000256" key="10">
    <source>
        <dbReference type="ARBA" id="ARBA00049580"/>
    </source>
</evidence>
<evidence type="ECO:0000256" key="2">
    <source>
        <dbReference type="ARBA" id="ARBA00008447"/>
    </source>
</evidence>